<dbReference type="PANTHER" id="PTHR34875:SF6">
    <property type="entry name" value="UPF0237 PROTEIN MJ1558"/>
    <property type="match status" value="1"/>
</dbReference>
<reference evidence="2 4" key="1">
    <citation type="journal article" date="2018" name="Nat. Biotechnol.">
        <title>A standardized bacterial taxonomy based on genome phylogeny substantially revises the tree of life.</title>
        <authorList>
            <person name="Parks D.H."/>
            <person name="Chuvochina M."/>
            <person name="Waite D.W."/>
            <person name="Rinke C."/>
            <person name="Skarshewski A."/>
            <person name="Chaumeil P.A."/>
            <person name="Hugenholtz P."/>
        </authorList>
    </citation>
    <scope>NUCLEOTIDE SEQUENCE [LARGE SCALE GENOMIC DNA]</scope>
    <source>
        <strain evidence="2">UBA8672</strain>
    </source>
</reference>
<dbReference type="Gene3D" id="3.30.70.260">
    <property type="match status" value="2"/>
</dbReference>
<evidence type="ECO:0000313" key="5">
    <source>
        <dbReference type="Proteomes" id="UP000323337"/>
    </source>
</evidence>
<evidence type="ECO:0000313" key="4">
    <source>
        <dbReference type="Proteomes" id="UP000262325"/>
    </source>
</evidence>
<dbReference type="SUPFAM" id="SSF55021">
    <property type="entry name" value="ACT-like"/>
    <property type="match status" value="2"/>
</dbReference>
<comment type="caution">
    <text evidence="2">The sequence shown here is derived from an EMBL/GenBank/DDBJ whole genome shotgun (WGS) entry which is preliminary data.</text>
</comment>
<dbReference type="AlphaFoldDB" id="A0A3D5QAC6"/>
<reference evidence="3 5" key="2">
    <citation type="submission" date="2019-08" db="EMBL/GenBank/DDBJ databases">
        <title>Genomic characterization of a novel candidate phylum (ARYD3) from a high temperature, high salinity tertiary oil reservoir in north central Oklahoma, USA.</title>
        <authorList>
            <person name="Youssef N.H."/>
            <person name="Yadav A."/>
            <person name="Elshahed M.S."/>
        </authorList>
    </citation>
    <scope>NUCLEOTIDE SEQUENCE [LARGE SCALE GENOMIC DNA]</scope>
    <source>
        <strain evidence="3">ARYD1</strain>
    </source>
</reference>
<evidence type="ECO:0000259" key="1">
    <source>
        <dbReference type="PROSITE" id="PS51671"/>
    </source>
</evidence>
<sequence length="185" mass="21096">MRGVKMTEKGKKYFALTFVSKDRYGIVADVSKVLYDKGFNLEDSSSTLLRGFFSMILIVATREDYTEEEIKGMFDKLKDISISVRKMNGSDATIAKGLSYVVSVYGSDKPGIVYKVTDYLRSKNINVIDLQTKVAGKENKPIYIMVLEILVPENYQEEEWTVPLKALSDQMGTDIHIRQIETYEF</sequence>
<dbReference type="InterPro" id="IPR045865">
    <property type="entry name" value="ACT-like_dom_sf"/>
</dbReference>
<dbReference type="InterPro" id="IPR050990">
    <property type="entry name" value="UPF0237/GcvR_regulator"/>
</dbReference>
<dbReference type="PANTHER" id="PTHR34875">
    <property type="entry name" value="UPF0237 PROTEIN MJ1558"/>
    <property type="match status" value="1"/>
</dbReference>
<dbReference type="EMBL" id="DPPF01000080">
    <property type="protein sequence ID" value="HCW92805.1"/>
    <property type="molecule type" value="Genomic_DNA"/>
</dbReference>
<feature type="domain" description="ACT" evidence="1">
    <location>
        <begin position="101"/>
        <end position="178"/>
    </location>
</feature>
<dbReference type="Proteomes" id="UP000323337">
    <property type="component" value="Unassembled WGS sequence"/>
</dbReference>
<dbReference type="Proteomes" id="UP000262325">
    <property type="component" value="Unassembled WGS sequence"/>
</dbReference>
<accession>A0A3D5QAC6</accession>
<gene>
    <name evidence="2" type="ORF">DHM44_03895</name>
    <name evidence="3" type="ORF">FXF49_09680</name>
</gene>
<evidence type="ECO:0000313" key="2">
    <source>
        <dbReference type="EMBL" id="HCW92805.1"/>
    </source>
</evidence>
<organism evidence="2 4">
    <name type="scientific">Flexistipes sinusarabici</name>
    <dbReference type="NCBI Taxonomy" id="2352"/>
    <lineage>
        <taxon>Bacteria</taxon>
        <taxon>Pseudomonadati</taxon>
        <taxon>Deferribacterota</taxon>
        <taxon>Deferribacteres</taxon>
        <taxon>Deferribacterales</taxon>
        <taxon>Flexistipitaceae</taxon>
        <taxon>Flexistipes</taxon>
    </lineage>
</organism>
<name>A0A3D5QAC6_FLESI</name>
<dbReference type="EMBL" id="VSIV01000260">
    <property type="protein sequence ID" value="TYB32797.1"/>
    <property type="molecule type" value="Genomic_DNA"/>
</dbReference>
<dbReference type="PROSITE" id="PS51671">
    <property type="entry name" value="ACT"/>
    <property type="match status" value="2"/>
</dbReference>
<dbReference type="InterPro" id="IPR002912">
    <property type="entry name" value="ACT_dom"/>
</dbReference>
<protein>
    <submittedName>
        <fullName evidence="2">Transcriptional regulator</fullName>
    </submittedName>
</protein>
<feature type="domain" description="ACT" evidence="1">
    <location>
        <begin position="15"/>
        <end position="92"/>
    </location>
</feature>
<proteinExistence type="predicted"/>
<evidence type="ECO:0000313" key="3">
    <source>
        <dbReference type="EMBL" id="TYB32797.1"/>
    </source>
</evidence>